<dbReference type="Pfam" id="PF00079">
    <property type="entry name" value="Serpin"/>
    <property type="match status" value="1"/>
</dbReference>
<proteinExistence type="inferred from homology"/>
<evidence type="ECO:0000256" key="2">
    <source>
        <dbReference type="SAM" id="SignalP"/>
    </source>
</evidence>
<name>E4T581_PALPW</name>
<dbReference type="SMART" id="SM00093">
    <property type="entry name" value="SERPIN"/>
    <property type="match status" value="1"/>
</dbReference>
<dbReference type="eggNOG" id="COG4826">
    <property type="taxonomic scope" value="Bacteria"/>
</dbReference>
<dbReference type="PROSITE" id="PS51257">
    <property type="entry name" value="PROKAR_LIPOPROTEIN"/>
    <property type="match status" value="1"/>
</dbReference>
<dbReference type="GO" id="GO:0004867">
    <property type="term" value="F:serine-type endopeptidase inhibitor activity"/>
    <property type="evidence" value="ECO:0007669"/>
    <property type="project" value="InterPro"/>
</dbReference>
<dbReference type="SUPFAM" id="SSF56574">
    <property type="entry name" value="Serpins"/>
    <property type="match status" value="1"/>
</dbReference>
<comment type="similarity">
    <text evidence="1">Belongs to the serpin family.</text>
</comment>
<dbReference type="PROSITE" id="PS00284">
    <property type="entry name" value="SERPIN"/>
    <property type="match status" value="1"/>
</dbReference>
<gene>
    <name evidence="4" type="ordered locus">Palpr_1736</name>
</gene>
<sequence>MRKYLSVFALAILMASCSNQNDPTIKVPTDAKPIILKAGWEKRINQDNEFAFDLLKQTIQSSGETNVFVSPLSVSIALGMAWNGANGQTKTEMETALKLSGMSIADINDYYKTMQSTLPSIDPTTKLSIANSLWYRSGFPVKSDFLKVNTDYFGSYIKELDFSQSWAVDTVNNWCAKKTNNLIKKPLDMIPPDAMMYLVNAIYFKGIWRKHFETKNTTEANFTNELGKAVKVNMMYQKDTFSYAQDSYAQYLDMPYGNKAFSMTVVLPNEGKTTGEVLDYMKTTGWDNTLKGFFTSQVDVYLPRFKTQNKFILNDPLKNMGMNLAFNEFADFRDIANTPLMISRVIHDTYVEVTEEGTEAAAVTIVEFGNTSVGPQPLPTPIFKVNRPFIFVIREQSTGVILFIGKMGNVDKF</sequence>
<accession>E4T581</accession>
<evidence type="ECO:0000256" key="1">
    <source>
        <dbReference type="RuleBase" id="RU000411"/>
    </source>
</evidence>
<dbReference type="Gene3D" id="2.30.39.10">
    <property type="entry name" value="Alpha-1-antitrypsin, domain 1"/>
    <property type="match status" value="1"/>
</dbReference>
<dbReference type="InterPro" id="IPR036186">
    <property type="entry name" value="Serpin_sf"/>
</dbReference>
<dbReference type="HOGENOM" id="CLU_023330_0_3_10"/>
<evidence type="ECO:0000313" key="5">
    <source>
        <dbReference type="Proteomes" id="UP000008718"/>
    </source>
</evidence>
<feature type="signal peptide" evidence="2">
    <location>
        <begin position="1"/>
        <end position="20"/>
    </location>
</feature>
<protein>
    <submittedName>
        <fullName evidence="4">Proteinase inhibitor I4 serpin</fullName>
    </submittedName>
</protein>
<reference key="1">
    <citation type="submission" date="2010-11" db="EMBL/GenBank/DDBJ databases">
        <title>The complete genome of Paludibacter propionicigenes DSM 17365.</title>
        <authorList>
            <consortium name="US DOE Joint Genome Institute (JGI-PGF)"/>
            <person name="Lucas S."/>
            <person name="Copeland A."/>
            <person name="Lapidus A."/>
            <person name="Bruce D."/>
            <person name="Goodwin L."/>
            <person name="Pitluck S."/>
            <person name="Kyrpides N."/>
            <person name="Mavromatis K."/>
            <person name="Ivanova N."/>
            <person name="Munk A.C."/>
            <person name="Brettin T."/>
            <person name="Detter J.C."/>
            <person name="Han C."/>
            <person name="Tapia R."/>
            <person name="Land M."/>
            <person name="Hauser L."/>
            <person name="Markowitz V."/>
            <person name="Cheng J.-F."/>
            <person name="Hugenholtz P."/>
            <person name="Woyke T."/>
            <person name="Wu D."/>
            <person name="Gronow S."/>
            <person name="Wellnitz S."/>
            <person name="Brambilla E."/>
            <person name="Klenk H.-P."/>
            <person name="Eisen J.A."/>
        </authorList>
    </citation>
    <scope>NUCLEOTIDE SEQUENCE</scope>
    <source>
        <strain>WB4</strain>
    </source>
</reference>
<dbReference type="InterPro" id="IPR042185">
    <property type="entry name" value="Serpin_sf_2"/>
</dbReference>
<organism evidence="4 5">
    <name type="scientific">Paludibacter propionicigenes (strain DSM 17365 / JCM 13257 / WB4)</name>
    <dbReference type="NCBI Taxonomy" id="694427"/>
    <lineage>
        <taxon>Bacteria</taxon>
        <taxon>Pseudomonadati</taxon>
        <taxon>Bacteroidota</taxon>
        <taxon>Bacteroidia</taxon>
        <taxon>Bacteroidales</taxon>
        <taxon>Paludibacteraceae</taxon>
        <taxon>Paludibacter</taxon>
    </lineage>
</organism>
<dbReference type="EMBL" id="CP002345">
    <property type="protein sequence ID" value="ADQ79875.1"/>
    <property type="molecule type" value="Genomic_DNA"/>
</dbReference>
<dbReference type="AlphaFoldDB" id="E4T581"/>
<feature type="domain" description="Serpin" evidence="3">
    <location>
        <begin position="52"/>
        <end position="410"/>
    </location>
</feature>
<dbReference type="KEGG" id="ppn:Palpr_1736"/>
<dbReference type="PANTHER" id="PTHR11461:SF211">
    <property type="entry name" value="GH10112P-RELATED"/>
    <property type="match status" value="1"/>
</dbReference>
<dbReference type="GO" id="GO:0005615">
    <property type="term" value="C:extracellular space"/>
    <property type="evidence" value="ECO:0007669"/>
    <property type="project" value="InterPro"/>
</dbReference>
<dbReference type="RefSeq" id="WP_013445244.1">
    <property type="nucleotide sequence ID" value="NC_014734.1"/>
</dbReference>
<dbReference type="STRING" id="694427.Palpr_1736"/>
<evidence type="ECO:0000259" key="3">
    <source>
        <dbReference type="SMART" id="SM00093"/>
    </source>
</evidence>
<dbReference type="InterPro" id="IPR042178">
    <property type="entry name" value="Serpin_sf_1"/>
</dbReference>
<dbReference type="OrthoDB" id="9764871at2"/>
<feature type="chain" id="PRO_5003186864" evidence="2">
    <location>
        <begin position="21"/>
        <end position="413"/>
    </location>
</feature>
<reference evidence="4 5" key="2">
    <citation type="journal article" date="2011" name="Stand. Genomic Sci.">
        <title>Complete genome sequence of Paludibacter propionicigenes type strain (WB4).</title>
        <authorList>
            <person name="Gronow S."/>
            <person name="Munk C."/>
            <person name="Lapidus A."/>
            <person name="Nolan M."/>
            <person name="Lucas S."/>
            <person name="Hammon N."/>
            <person name="Deshpande S."/>
            <person name="Cheng J.F."/>
            <person name="Tapia R."/>
            <person name="Han C."/>
            <person name="Goodwin L."/>
            <person name="Pitluck S."/>
            <person name="Liolios K."/>
            <person name="Ivanova N."/>
            <person name="Mavromatis K."/>
            <person name="Mikhailova N."/>
            <person name="Pati A."/>
            <person name="Chen A."/>
            <person name="Palaniappan K."/>
            <person name="Land M."/>
            <person name="Hauser L."/>
            <person name="Chang Y.J."/>
            <person name="Jeffries C.D."/>
            <person name="Brambilla E."/>
            <person name="Rohde M."/>
            <person name="Goker M."/>
            <person name="Detter J.C."/>
            <person name="Woyke T."/>
            <person name="Bristow J."/>
            <person name="Eisen J.A."/>
            <person name="Markowitz V."/>
            <person name="Hugenholtz P."/>
            <person name="Kyrpides N.C."/>
            <person name="Klenk H.P."/>
        </authorList>
    </citation>
    <scope>NUCLEOTIDE SEQUENCE [LARGE SCALE GENOMIC DNA]</scope>
    <source>
        <strain evidence="5">DSM 17365 / JCM 13257 / WB4</strain>
    </source>
</reference>
<dbReference type="InterPro" id="IPR000215">
    <property type="entry name" value="Serpin_fam"/>
</dbReference>
<dbReference type="CDD" id="cd19588">
    <property type="entry name" value="serpin_miropin-like"/>
    <property type="match status" value="1"/>
</dbReference>
<dbReference type="Proteomes" id="UP000008718">
    <property type="component" value="Chromosome"/>
</dbReference>
<dbReference type="PANTHER" id="PTHR11461">
    <property type="entry name" value="SERINE PROTEASE INHIBITOR, SERPIN"/>
    <property type="match status" value="1"/>
</dbReference>
<dbReference type="MEROPS" id="I04.073"/>
<keyword evidence="2" id="KW-0732">Signal</keyword>
<dbReference type="Gene3D" id="3.30.497.10">
    <property type="entry name" value="Antithrombin, subunit I, domain 2"/>
    <property type="match status" value="1"/>
</dbReference>
<keyword evidence="5" id="KW-1185">Reference proteome</keyword>
<dbReference type="InterPro" id="IPR023796">
    <property type="entry name" value="Serpin_dom"/>
</dbReference>
<evidence type="ECO:0000313" key="4">
    <source>
        <dbReference type="EMBL" id="ADQ79875.1"/>
    </source>
</evidence>
<dbReference type="InterPro" id="IPR023795">
    <property type="entry name" value="Serpin_CS"/>
</dbReference>